<sequence>MLPRHRATNQDTIPKTLLLSIATKTPCFCQPWFEYPWINSEFQSSFFKSEVTGIPPFSLPYLVPLATTEKKRKQLQKPEIQRSTQIILLST</sequence>
<gene>
    <name evidence="1" type="ORF">MKW98_026537</name>
</gene>
<evidence type="ECO:0000313" key="1">
    <source>
        <dbReference type="EMBL" id="KAI3949157.1"/>
    </source>
</evidence>
<dbReference type="Proteomes" id="UP001202328">
    <property type="component" value="Unassembled WGS sequence"/>
</dbReference>
<comment type="caution">
    <text evidence="1">The sequence shown here is derived from an EMBL/GenBank/DDBJ whole genome shotgun (WGS) entry which is preliminary data.</text>
</comment>
<dbReference type="AlphaFoldDB" id="A0AAD4TDT5"/>
<evidence type="ECO:0000313" key="2">
    <source>
        <dbReference type="Proteomes" id="UP001202328"/>
    </source>
</evidence>
<organism evidence="1 2">
    <name type="scientific">Papaver atlanticum</name>
    <dbReference type="NCBI Taxonomy" id="357466"/>
    <lineage>
        <taxon>Eukaryota</taxon>
        <taxon>Viridiplantae</taxon>
        <taxon>Streptophyta</taxon>
        <taxon>Embryophyta</taxon>
        <taxon>Tracheophyta</taxon>
        <taxon>Spermatophyta</taxon>
        <taxon>Magnoliopsida</taxon>
        <taxon>Ranunculales</taxon>
        <taxon>Papaveraceae</taxon>
        <taxon>Papaveroideae</taxon>
        <taxon>Papaver</taxon>
    </lineage>
</organism>
<reference evidence="1" key="1">
    <citation type="submission" date="2022-04" db="EMBL/GenBank/DDBJ databases">
        <title>A functionally conserved STORR gene fusion in Papaver species that diverged 16.8 million years ago.</title>
        <authorList>
            <person name="Catania T."/>
        </authorList>
    </citation>
    <scope>NUCLEOTIDE SEQUENCE</scope>
    <source>
        <strain evidence="1">S-188037</strain>
    </source>
</reference>
<accession>A0AAD4TDT5</accession>
<feature type="non-terminal residue" evidence="1">
    <location>
        <position position="91"/>
    </location>
</feature>
<dbReference type="EMBL" id="JAJJMB010003182">
    <property type="protein sequence ID" value="KAI3949157.1"/>
    <property type="molecule type" value="Genomic_DNA"/>
</dbReference>
<protein>
    <submittedName>
        <fullName evidence="1">Uncharacterized protein</fullName>
    </submittedName>
</protein>
<name>A0AAD4TDT5_9MAGN</name>
<proteinExistence type="predicted"/>
<keyword evidence="2" id="KW-1185">Reference proteome</keyword>